<sequence length="213" mass="22397">MADCTCKCSLPQGASFGGAPADPARRQWLLATSALGGAALTVTAIPFVASLLPSARARAAGAPVEVDIGKLAPGELLTVEWRGKPVWILRRTPAMLASLKAAEPMLADPVSAHSNQPAYARNPWRSRNQEVVVLVGICTHLGCSPSEKFAAGAVSGLGPDWPGGFLCPCHGSTFDLAGRVFRNKPAPTNLDVPLYRYLAETRLLIGADEQEKG</sequence>
<feature type="domain" description="Rieske" evidence="6">
    <location>
        <begin position="124"/>
        <end position="204"/>
    </location>
</feature>
<dbReference type="CDD" id="cd03470">
    <property type="entry name" value="Rieske_cytochrome_bc1"/>
    <property type="match status" value="1"/>
</dbReference>
<dbReference type="GO" id="GO:0051537">
    <property type="term" value="F:2 iron, 2 sulfur cluster binding"/>
    <property type="evidence" value="ECO:0007669"/>
    <property type="project" value="InterPro"/>
</dbReference>
<dbReference type="AlphaFoldDB" id="A0A975SMN2"/>
<keyword evidence="1 4" id="KW-0812">Transmembrane</keyword>
<evidence type="ECO:0000256" key="4">
    <source>
        <dbReference type="RuleBase" id="RU004494"/>
    </source>
</evidence>
<feature type="transmembrane region" description="Helical" evidence="4">
    <location>
        <begin position="28"/>
        <end position="52"/>
    </location>
</feature>
<proteinExistence type="predicted"/>
<dbReference type="InterPro" id="IPR014349">
    <property type="entry name" value="Rieske_Fe-S_prot"/>
</dbReference>
<accession>A0A975SMN2</accession>
<comment type="catalytic activity">
    <reaction evidence="4">
        <text>a quinol + 2 Fe(III)-[cytochrome c](out) = a quinone + 2 Fe(II)-[cytochrome c](out) + 2 H(+)(out)</text>
        <dbReference type="Rhea" id="RHEA:11484"/>
        <dbReference type="Rhea" id="RHEA-COMP:10350"/>
        <dbReference type="Rhea" id="RHEA-COMP:14399"/>
        <dbReference type="ChEBI" id="CHEBI:15378"/>
        <dbReference type="ChEBI" id="CHEBI:24646"/>
        <dbReference type="ChEBI" id="CHEBI:29033"/>
        <dbReference type="ChEBI" id="CHEBI:29034"/>
        <dbReference type="ChEBI" id="CHEBI:132124"/>
        <dbReference type="EC" id="7.1.1.8"/>
    </reaction>
</comment>
<dbReference type="NCBIfam" id="TIGR01416">
    <property type="entry name" value="Rieske_proteo"/>
    <property type="match status" value="1"/>
</dbReference>
<comment type="subunit">
    <text evidence="5">The main subunits of complex b-c1 are: cytochrome b, cytochrome c1 and the Rieske protein.</text>
</comment>
<evidence type="ECO:0000313" key="8">
    <source>
        <dbReference type="Proteomes" id="UP000683428"/>
    </source>
</evidence>
<name>A0A975SMN2_9RHOO</name>
<evidence type="ECO:0000313" key="7">
    <source>
        <dbReference type="EMBL" id="QWT49161.1"/>
    </source>
</evidence>
<evidence type="ECO:0000256" key="2">
    <source>
        <dbReference type="ARBA" id="ARBA00022989"/>
    </source>
</evidence>
<evidence type="ECO:0000256" key="1">
    <source>
        <dbReference type="ARBA" id="ARBA00022692"/>
    </source>
</evidence>
<reference evidence="7" key="1">
    <citation type="submission" date="2020-11" db="EMBL/GenBank/DDBJ databases">
        <title>Azospira inquinata sp. nov.</title>
        <authorList>
            <person name="Moe W.M."/>
            <person name="Mikes M.C."/>
        </authorList>
    </citation>
    <scope>NUCLEOTIDE SEQUENCE</scope>
    <source>
        <strain evidence="7">Azo-3</strain>
    </source>
</reference>
<dbReference type="PANTHER" id="PTHR10134">
    <property type="entry name" value="CYTOCHROME B-C1 COMPLEX SUBUNIT RIESKE, MITOCHONDRIAL"/>
    <property type="match status" value="1"/>
</dbReference>
<organism evidence="7 8">
    <name type="scientific">Azospira inquinata</name>
    <dbReference type="NCBI Taxonomy" id="2785627"/>
    <lineage>
        <taxon>Bacteria</taxon>
        <taxon>Pseudomonadati</taxon>
        <taxon>Pseudomonadota</taxon>
        <taxon>Betaproteobacteria</taxon>
        <taxon>Rhodocyclales</taxon>
        <taxon>Rhodocyclaceae</taxon>
        <taxon>Azospira</taxon>
    </lineage>
</organism>
<dbReference type="Pfam" id="PF00355">
    <property type="entry name" value="Rieske"/>
    <property type="match status" value="1"/>
</dbReference>
<evidence type="ECO:0000259" key="6">
    <source>
        <dbReference type="PROSITE" id="PS51296"/>
    </source>
</evidence>
<dbReference type="EC" id="7.1.1.8" evidence="4"/>
<dbReference type="GO" id="GO:0008121">
    <property type="term" value="F:quinol-cytochrome-c reductase activity"/>
    <property type="evidence" value="ECO:0007669"/>
    <property type="project" value="UniProtKB-EC"/>
</dbReference>
<evidence type="ECO:0000256" key="3">
    <source>
        <dbReference type="ARBA" id="ARBA00023136"/>
    </source>
</evidence>
<evidence type="ECO:0000256" key="5">
    <source>
        <dbReference type="RuleBase" id="RU004497"/>
    </source>
</evidence>
<dbReference type="EMBL" id="CP064782">
    <property type="protein sequence ID" value="QWT49161.1"/>
    <property type="molecule type" value="Genomic_DNA"/>
</dbReference>
<dbReference type="PROSITE" id="PS51318">
    <property type="entry name" value="TAT"/>
    <property type="match status" value="1"/>
</dbReference>
<dbReference type="PROSITE" id="PS51296">
    <property type="entry name" value="RIESKE"/>
    <property type="match status" value="1"/>
</dbReference>
<keyword evidence="8" id="KW-1185">Reference proteome</keyword>
<keyword evidence="2 4" id="KW-1133">Transmembrane helix</keyword>
<dbReference type="KEGG" id="aiq:Azoinq_00635"/>
<dbReference type="InterPro" id="IPR006311">
    <property type="entry name" value="TAT_signal"/>
</dbReference>
<dbReference type="RefSeq" id="WP_216127927.1">
    <property type="nucleotide sequence ID" value="NZ_CP064782.1"/>
</dbReference>
<comment type="miscellaneous">
    <text evidence="4">The Rieske protein is a high potential 2Fe-2S protein.</text>
</comment>
<keyword evidence="4" id="KW-0249">Electron transport</keyword>
<gene>
    <name evidence="7" type="primary">petA</name>
    <name evidence="7" type="ORF">Azoinq_00635</name>
</gene>
<keyword evidence="3 4" id="KW-0472">Membrane</keyword>
<dbReference type="Proteomes" id="UP000683428">
    <property type="component" value="Chromosome"/>
</dbReference>
<keyword evidence="4" id="KW-0813">Transport</keyword>
<comment type="cofactor">
    <cofactor evidence="4">
        <name>[2Fe-2S] cluster</name>
        <dbReference type="ChEBI" id="CHEBI:190135"/>
    </cofactor>
    <text evidence="4">Binds 1 [2Fe-2S] cluster per subunit.</text>
</comment>
<dbReference type="InterPro" id="IPR006317">
    <property type="entry name" value="Ubiquinol_cyt_c_Rdtase_Fe-S-su"/>
</dbReference>
<protein>
    <recommendedName>
        <fullName evidence="4">Ubiquinol-cytochrome c reductase iron-sulfur subunit</fullName>
        <ecNumber evidence="4">7.1.1.8</ecNumber>
    </recommendedName>
</protein>
<dbReference type="InterPro" id="IPR017941">
    <property type="entry name" value="Rieske_2Fe-2S"/>
</dbReference>